<dbReference type="AlphaFoldDB" id="A0A1I8F1D6"/>
<dbReference type="Proteomes" id="UP000095280">
    <property type="component" value="Unplaced"/>
</dbReference>
<accession>A0A1I8F1D6</accession>
<reference evidence="4" key="1">
    <citation type="submission" date="2016-11" db="UniProtKB">
        <authorList>
            <consortium name="WormBaseParasite"/>
        </authorList>
    </citation>
    <scope>IDENTIFICATION</scope>
</reference>
<dbReference type="PANTHER" id="PTHR24028:SF328">
    <property type="entry name" value="CADHERIN-3"/>
    <property type="match status" value="1"/>
</dbReference>
<dbReference type="InterPro" id="IPR050174">
    <property type="entry name" value="Protocadherin/Cadherin-CA"/>
</dbReference>
<dbReference type="PRINTS" id="PR00205">
    <property type="entry name" value="CADHERIN"/>
</dbReference>
<dbReference type="PANTHER" id="PTHR24028">
    <property type="entry name" value="CADHERIN-87A"/>
    <property type="match status" value="1"/>
</dbReference>
<proteinExistence type="predicted"/>
<protein>
    <submittedName>
        <fullName evidence="4">Cadherin domain-containing protein</fullName>
    </submittedName>
</protein>
<dbReference type="WBParaSite" id="maker-unitig_11598-snap-gene-0.2-mRNA-1">
    <property type="protein sequence ID" value="maker-unitig_11598-snap-gene-0.2-mRNA-1"/>
    <property type="gene ID" value="maker-unitig_11598-snap-gene-0.2"/>
</dbReference>
<dbReference type="CDD" id="cd11304">
    <property type="entry name" value="Cadherin_repeat"/>
    <property type="match status" value="1"/>
</dbReference>
<keyword evidence="3" id="KW-1185">Reference proteome</keyword>
<evidence type="ECO:0000256" key="2">
    <source>
        <dbReference type="SAM" id="MobiDB-lite"/>
    </source>
</evidence>
<organism evidence="3 4">
    <name type="scientific">Macrostomum lignano</name>
    <dbReference type="NCBI Taxonomy" id="282301"/>
    <lineage>
        <taxon>Eukaryota</taxon>
        <taxon>Metazoa</taxon>
        <taxon>Spiralia</taxon>
        <taxon>Lophotrochozoa</taxon>
        <taxon>Platyhelminthes</taxon>
        <taxon>Rhabditophora</taxon>
        <taxon>Macrostomorpha</taxon>
        <taxon>Macrostomida</taxon>
        <taxon>Macrostomidae</taxon>
        <taxon>Macrostomum</taxon>
    </lineage>
</organism>
<dbReference type="GO" id="GO:0005886">
    <property type="term" value="C:plasma membrane"/>
    <property type="evidence" value="ECO:0007669"/>
    <property type="project" value="TreeGrafter"/>
</dbReference>
<keyword evidence="1" id="KW-0325">Glycoprotein</keyword>
<sequence length="560" mass="59970">MTAADVPFGDKVICSLAGSSTACTDAFDLASHSSATSDCQLTVRSAIDYDAESPASPAHLVSLDSGTATPITLDLRISIRNIWDVAPAFTGSPPYTCNVDEEQSAGQLCQDARQPSPMLRQATRFFTVDKSSCRISTATKFDREFSAPTGIYPTPVMTDLQLKIIDNGGGLSATASVTRHDKRHQRHWAPSCSPSLRSRLNRRELHRTILSGLACHGQRCWQQCFGVYSIVSGNTTVFSIDSATASDQLSSTVTVTVTVTPLNDNAPKWSTFVPPYTDATTSIATINETASLGTNVFLAQATDADVGIDGGADLLDGLGDRSRGTNLAPPSLFDAATVVGCGRRPCRSRVRHAYVDFVVGCSDAGRPTASSAPARSVRVASLTSTKFAPAFTRPAACYSAALDERATTAAGVTVKEVTAKDNDCLHDRQRELVELIPHQPPRTRSSWRQNSAIEPDKPSSNPTAYLARTGLLGSERFRVSAVATGLLLVKSLDAARKIRSSYAIKRQHRDRGSPAKVRLLQHNGQPTVTDVNDNTAICDGNQTAQPQPLLLTACSVQEDW</sequence>
<evidence type="ECO:0000256" key="1">
    <source>
        <dbReference type="ARBA" id="ARBA00023180"/>
    </source>
</evidence>
<evidence type="ECO:0000313" key="4">
    <source>
        <dbReference type="WBParaSite" id="maker-unitig_11598-snap-gene-0.2-mRNA-1"/>
    </source>
</evidence>
<name>A0A1I8F1D6_9PLAT</name>
<feature type="region of interest" description="Disordered" evidence="2">
    <location>
        <begin position="440"/>
        <end position="462"/>
    </location>
</feature>
<evidence type="ECO:0000313" key="3">
    <source>
        <dbReference type="Proteomes" id="UP000095280"/>
    </source>
</evidence>
<feature type="compositionally biased region" description="Polar residues" evidence="2">
    <location>
        <begin position="442"/>
        <end position="462"/>
    </location>
</feature>
<dbReference type="GO" id="GO:0005509">
    <property type="term" value="F:calcium ion binding"/>
    <property type="evidence" value="ECO:0007669"/>
    <property type="project" value="InterPro"/>
</dbReference>
<dbReference type="GO" id="GO:0007156">
    <property type="term" value="P:homophilic cell adhesion via plasma membrane adhesion molecules"/>
    <property type="evidence" value="ECO:0007669"/>
    <property type="project" value="InterPro"/>
</dbReference>
<dbReference type="InterPro" id="IPR002126">
    <property type="entry name" value="Cadherin-like_dom"/>
</dbReference>